<gene>
    <name evidence="7" type="ORF">SAMN05444342_3856</name>
</gene>
<feature type="compositionally biased region" description="Basic and acidic residues" evidence="5">
    <location>
        <begin position="26"/>
        <end position="42"/>
    </location>
</feature>
<dbReference type="GO" id="GO:0004556">
    <property type="term" value="F:alpha-amylase activity"/>
    <property type="evidence" value="ECO:0007669"/>
    <property type="project" value="InterPro"/>
</dbReference>
<evidence type="ECO:0000256" key="5">
    <source>
        <dbReference type="SAM" id="MobiDB-lite"/>
    </source>
</evidence>
<dbReference type="PANTHER" id="PTHR43447">
    <property type="entry name" value="ALPHA-AMYLASE"/>
    <property type="match status" value="1"/>
</dbReference>
<dbReference type="Pfam" id="PF00128">
    <property type="entry name" value="Alpha-amylase"/>
    <property type="match status" value="1"/>
</dbReference>
<dbReference type="InterPro" id="IPR006046">
    <property type="entry name" value="Alpha_amylase"/>
</dbReference>
<proteinExistence type="inferred from homology"/>
<evidence type="ECO:0000256" key="1">
    <source>
        <dbReference type="ARBA" id="ARBA00008061"/>
    </source>
</evidence>
<dbReference type="InterPro" id="IPR013780">
    <property type="entry name" value="Glyco_hydro_b"/>
</dbReference>
<dbReference type="EMBL" id="FRAN01000007">
    <property type="protein sequence ID" value="SHL46032.1"/>
    <property type="molecule type" value="Genomic_DNA"/>
</dbReference>
<feature type="region of interest" description="Disordered" evidence="5">
    <location>
        <begin position="1"/>
        <end position="42"/>
    </location>
</feature>
<protein>
    <submittedName>
        <fullName evidence="7">Alpha-amylase</fullName>
    </submittedName>
</protein>
<dbReference type="InterPro" id="IPR017853">
    <property type="entry name" value="GH"/>
</dbReference>
<evidence type="ECO:0000256" key="2">
    <source>
        <dbReference type="ARBA" id="ARBA00022801"/>
    </source>
</evidence>
<dbReference type="InterPro" id="IPR006047">
    <property type="entry name" value="GH13_cat_dom"/>
</dbReference>
<comment type="similarity">
    <text evidence="1">Belongs to the glycosyl hydrolase 13 family.</text>
</comment>
<dbReference type="InterPro" id="IPR006311">
    <property type="entry name" value="TAT_signal"/>
</dbReference>
<reference evidence="8" key="1">
    <citation type="submission" date="2016-11" db="EMBL/GenBank/DDBJ databases">
        <authorList>
            <person name="Varghese N."/>
            <person name="Submissions S."/>
        </authorList>
    </citation>
    <scope>NUCLEOTIDE SEQUENCE [LARGE SCALE GENOMIC DNA]</scope>
    <source>
        <strain evidence="8">DX253</strain>
    </source>
</reference>
<sequence length="463" mass="51335">MRNKCMVAEDNVTHTENGREGQSAADEGRNERAEAADEGRARRADLTRRAFVGGLSVVGLGAGLPALSDRAAAAGEPVHFQYFHETWPTITDNLSTVADRGYDAVWIQAPQKSDLTWSDQSGRNDPPLGYQPVDYTVFDSEFGTEAELQALIDEAHTQGLEVFVDCVMNHMATGYDYDFPRFSYNDFHHDVGSIDDWSDDHQVEHGELLGLPDLAQYESSTSEYVRGELMNYMEKIASMGADGYRYDAVKHVEEKYWSDYANPKADDLGMSRIGEVYSGSIDYVQGYVDTGMDAFDYPLYYTLGDVFSGGDMSQLQGAGLIGQDPFHAHPFVQNHDADAPSQYHLAHAFVLTSEGVPMIYNLYPNAILDDSDINNMVWVKTNLAGGETYWRHADSDLGVYERYNNLLVGINNGGSNRTQSVYTSWTNTTLHDYSGTSGDVTTDGSGWVDITVPSEGWVFYAPN</sequence>
<keyword evidence="3" id="KW-0119">Carbohydrate metabolism</keyword>
<keyword evidence="8" id="KW-1185">Reference proteome</keyword>
<dbReference type="SMART" id="SM00642">
    <property type="entry name" value="Aamy"/>
    <property type="match status" value="1"/>
</dbReference>
<dbReference type="SUPFAM" id="SSF51011">
    <property type="entry name" value="Glycosyl hydrolase domain"/>
    <property type="match status" value="1"/>
</dbReference>
<dbReference type="PRINTS" id="PR00110">
    <property type="entry name" value="ALPHAAMYLASE"/>
</dbReference>
<feature type="domain" description="Glycosyl hydrolase family 13 catalytic" evidence="6">
    <location>
        <begin position="77"/>
        <end position="417"/>
    </location>
</feature>
<evidence type="ECO:0000256" key="4">
    <source>
        <dbReference type="ARBA" id="ARBA00023295"/>
    </source>
</evidence>
<evidence type="ECO:0000259" key="6">
    <source>
        <dbReference type="SMART" id="SM00642"/>
    </source>
</evidence>
<organism evidence="7 8">
    <name type="scientific">Haladaptatus paucihalophilus DX253</name>
    <dbReference type="NCBI Taxonomy" id="797209"/>
    <lineage>
        <taxon>Archaea</taxon>
        <taxon>Methanobacteriati</taxon>
        <taxon>Methanobacteriota</taxon>
        <taxon>Stenosarchaea group</taxon>
        <taxon>Halobacteria</taxon>
        <taxon>Halobacteriales</taxon>
        <taxon>Haladaptataceae</taxon>
        <taxon>Haladaptatus</taxon>
    </lineage>
</organism>
<dbReference type="GO" id="GO:0043169">
    <property type="term" value="F:cation binding"/>
    <property type="evidence" value="ECO:0007669"/>
    <property type="project" value="InterPro"/>
</dbReference>
<dbReference type="GO" id="GO:0005975">
    <property type="term" value="P:carbohydrate metabolic process"/>
    <property type="evidence" value="ECO:0007669"/>
    <property type="project" value="InterPro"/>
</dbReference>
<dbReference type="PROSITE" id="PS51318">
    <property type="entry name" value="TAT"/>
    <property type="match status" value="1"/>
</dbReference>
<keyword evidence="2" id="KW-0378">Hydrolase</keyword>
<dbReference type="Pfam" id="PF09154">
    <property type="entry name" value="Alpha-amy_C_pro"/>
    <property type="match status" value="1"/>
</dbReference>
<evidence type="ECO:0000313" key="8">
    <source>
        <dbReference type="Proteomes" id="UP000184203"/>
    </source>
</evidence>
<evidence type="ECO:0000256" key="3">
    <source>
        <dbReference type="ARBA" id="ARBA00023277"/>
    </source>
</evidence>
<keyword evidence="4" id="KW-0326">Glycosidase</keyword>
<dbReference type="Gene3D" id="3.20.20.80">
    <property type="entry name" value="Glycosidases"/>
    <property type="match status" value="1"/>
</dbReference>
<dbReference type="SUPFAM" id="SSF51445">
    <property type="entry name" value="(Trans)glycosidases"/>
    <property type="match status" value="1"/>
</dbReference>
<dbReference type="Proteomes" id="UP000184203">
    <property type="component" value="Unassembled WGS sequence"/>
</dbReference>
<evidence type="ECO:0000313" key="7">
    <source>
        <dbReference type="EMBL" id="SHL46032.1"/>
    </source>
</evidence>
<dbReference type="InterPro" id="IPR015237">
    <property type="entry name" value="Alpha-amylase_C_pro"/>
</dbReference>
<name>A0A1M7ATG2_HALPU</name>
<dbReference type="Gene3D" id="2.60.40.1180">
    <property type="entry name" value="Golgi alpha-mannosidase II"/>
    <property type="match status" value="1"/>
</dbReference>
<accession>A0A1M7ATG2</accession>
<dbReference type="AlphaFoldDB" id="A0A1M7ATG2"/>